<name>A0ABZ2J439_9CHLR</name>
<dbReference type="EMBL" id="CP146612">
    <property type="protein sequence ID" value="WWX25660.1"/>
    <property type="molecule type" value="Genomic_DNA"/>
</dbReference>
<sequence length="343" mass="37750">MTHNTEFNLAPTIIGSMPHQDPVKACKLIAKYLTELPAWPQLPQRSNRELMTAQYAEGFPGLKITDDEAVMDRTTVEWEKELEALYGAYITSDTEKYGISPEAAAGFHAFLEIHPPSPRGVKGQVEGPVSWGLSIKDETGGLMIYDDVLSEAAAKLLALKIAWQEKQLKQIASKTVMFLDEPALTAYGSAYLPLSKERIQQILTEVLGEIKGIRGVHCCGNTDWTLLTDLSLNIISFDAYNYANSLALYPKEISQFIGRGGAIAWGIVPNTDAGVKEETPASLQDRLEEAMAPFTREGMEFRKLVGHGLITPSCGMAYMSEDGAEQALELAAALTDRMRSRYL</sequence>
<dbReference type="Gene3D" id="3.20.20.210">
    <property type="match status" value="1"/>
</dbReference>
<dbReference type="RefSeq" id="WP_338738042.1">
    <property type="nucleotide sequence ID" value="NZ_CP146612.1"/>
</dbReference>
<dbReference type="SUPFAM" id="SSF51726">
    <property type="entry name" value="UROD/MetE-like"/>
    <property type="match status" value="1"/>
</dbReference>
<dbReference type="InterPro" id="IPR038071">
    <property type="entry name" value="UROD/MetE-like_sf"/>
</dbReference>
<reference evidence="1 2" key="1">
    <citation type="submission" date="2024-03" db="EMBL/GenBank/DDBJ databases">
        <title>A Dehalogenimonas Isolated from Estuarine Sediments Dihaloeliminates Chlorinated Alkanes.</title>
        <authorList>
            <person name="Yang Y."/>
            <person name="Wang H."/>
        </authorList>
    </citation>
    <scope>NUCLEOTIDE SEQUENCE [LARGE SCALE GENOMIC DNA]</scope>
    <source>
        <strain evidence="1 2">W</strain>
    </source>
</reference>
<accession>A0ABZ2J439</accession>
<proteinExistence type="predicted"/>
<dbReference type="Proteomes" id="UP001375370">
    <property type="component" value="Chromosome"/>
</dbReference>
<protein>
    <submittedName>
        <fullName evidence="1">Methionine synthase</fullName>
    </submittedName>
</protein>
<keyword evidence="2" id="KW-1185">Reference proteome</keyword>
<organism evidence="1 2">
    <name type="scientific">Candidatus Dehalogenimonas loeffleri</name>
    <dbReference type="NCBI Taxonomy" id="3127115"/>
    <lineage>
        <taxon>Bacteria</taxon>
        <taxon>Bacillati</taxon>
        <taxon>Chloroflexota</taxon>
        <taxon>Dehalococcoidia</taxon>
        <taxon>Dehalococcoidales</taxon>
        <taxon>Dehalococcoidaceae</taxon>
        <taxon>Dehalogenimonas</taxon>
    </lineage>
</organism>
<evidence type="ECO:0000313" key="2">
    <source>
        <dbReference type="Proteomes" id="UP001375370"/>
    </source>
</evidence>
<gene>
    <name evidence="1" type="ORF">V8247_01430</name>
</gene>
<evidence type="ECO:0000313" key="1">
    <source>
        <dbReference type="EMBL" id="WWX25660.1"/>
    </source>
</evidence>